<dbReference type="AlphaFoldDB" id="A0A4D4JFH9"/>
<gene>
    <name evidence="1" type="ORF">GTS_42660</name>
</gene>
<evidence type="ECO:0000313" key="1">
    <source>
        <dbReference type="EMBL" id="GDY32633.1"/>
    </source>
</evidence>
<organism evidence="1 2">
    <name type="scientific">Gandjariella thermophila</name>
    <dbReference type="NCBI Taxonomy" id="1931992"/>
    <lineage>
        <taxon>Bacteria</taxon>
        <taxon>Bacillati</taxon>
        <taxon>Actinomycetota</taxon>
        <taxon>Actinomycetes</taxon>
        <taxon>Pseudonocardiales</taxon>
        <taxon>Pseudonocardiaceae</taxon>
        <taxon>Gandjariella</taxon>
    </lineage>
</organism>
<sequence>MPASLDDVATTLLHLGHPCTACATGEHEFGRAVEERFADLGLTLRRRRCVCRGCLRCSGALVRVVPHESWRGQHRQ</sequence>
<comment type="caution">
    <text evidence="1">The sequence shown here is derived from an EMBL/GenBank/DDBJ whole genome shotgun (WGS) entry which is preliminary data.</text>
</comment>
<dbReference type="RefSeq" id="WP_137815635.1">
    <property type="nucleotide sequence ID" value="NZ_BJFL01000026.1"/>
</dbReference>
<accession>A0A4D4JFH9</accession>
<reference evidence="2" key="1">
    <citation type="submission" date="2019-04" db="EMBL/GenBank/DDBJ databases">
        <title>Draft genome sequence of Pseudonocardiaceae bacterium SL3-2-4.</title>
        <authorList>
            <person name="Ningsih F."/>
            <person name="Yokota A."/>
            <person name="Sakai Y."/>
            <person name="Nanatani K."/>
            <person name="Yabe S."/>
            <person name="Oetari A."/>
            <person name="Sjamsuridzal W."/>
        </authorList>
    </citation>
    <scope>NUCLEOTIDE SEQUENCE [LARGE SCALE GENOMIC DNA]</scope>
    <source>
        <strain evidence="2">SL3-2-4</strain>
    </source>
</reference>
<dbReference type="EMBL" id="BJFL01000026">
    <property type="protein sequence ID" value="GDY32633.1"/>
    <property type="molecule type" value="Genomic_DNA"/>
</dbReference>
<dbReference type="Proteomes" id="UP000298860">
    <property type="component" value="Unassembled WGS sequence"/>
</dbReference>
<protein>
    <submittedName>
        <fullName evidence="1">Uncharacterized protein</fullName>
    </submittedName>
</protein>
<name>A0A4D4JFH9_9PSEU</name>
<proteinExistence type="predicted"/>
<evidence type="ECO:0000313" key="2">
    <source>
        <dbReference type="Proteomes" id="UP000298860"/>
    </source>
</evidence>
<keyword evidence="2" id="KW-1185">Reference proteome</keyword>